<organism evidence="1">
    <name type="scientific">hydrothermal vent metagenome</name>
    <dbReference type="NCBI Taxonomy" id="652676"/>
    <lineage>
        <taxon>unclassified sequences</taxon>
        <taxon>metagenomes</taxon>
        <taxon>ecological metagenomes</taxon>
    </lineage>
</organism>
<gene>
    <name evidence="1" type="ORF">MNB_SUP05-9-1155</name>
</gene>
<dbReference type="EMBL" id="FPHX01000125">
    <property type="protein sequence ID" value="SFV84794.1"/>
    <property type="molecule type" value="Genomic_DNA"/>
</dbReference>
<dbReference type="AlphaFoldDB" id="A0A1W1DSQ3"/>
<proteinExistence type="predicted"/>
<accession>A0A1W1DSQ3</accession>
<evidence type="ECO:0000313" key="1">
    <source>
        <dbReference type="EMBL" id="SFV84794.1"/>
    </source>
</evidence>
<protein>
    <submittedName>
        <fullName evidence="1">Uncharacterized protein</fullName>
    </submittedName>
</protein>
<sequence length="39" mass="3948">MTVSLSGKLAITRAAKEMSRVSTATSAAPVNALIIGSNE</sequence>
<reference evidence="1" key="1">
    <citation type="submission" date="2016-10" db="EMBL/GenBank/DDBJ databases">
        <authorList>
            <person name="de Groot N.N."/>
        </authorList>
    </citation>
    <scope>NUCLEOTIDE SEQUENCE</scope>
</reference>
<name>A0A1W1DSQ3_9ZZZZ</name>